<feature type="non-terminal residue" evidence="2">
    <location>
        <position position="430"/>
    </location>
</feature>
<dbReference type="Proteomes" id="UP001194746">
    <property type="component" value="Unassembled WGS sequence"/>
</dbReference>
<evidence type="ECO:0000313" key="2">
    <source>
        <dbReference type="EMBL" id="KAF9882715.1"/>
    </source>
</evidence>
<protein>
    <submittedName>
        <fullName evidence="2">Uncharacterized protein</fullName>
    </submittedName>
</protein>
<sequence length="430" mass="50018">TGQAVYPADALDEMREWFLLFGTRAPFGWITRLRTYGKKIQNSTTSMGYIYWSDDEQTLSYKELELSMSGFRRFIATQVELAQADLERLFLLHEEEEREQIVPRLVLYELRDDPTNNRWGWNFLQDARTRTALSTTGERWLLDRVLETSWLREEFLELRRIGQDDHVLWREGIVTQYQRDIESFLQRLLLLVHITGGQPGRATELLSLCHSNTKHGRHRNIFIEHGLTQQAVDAVLAAWEQAQAQQAYQPIEPDAIHDANPWLRTIGWAAFLHGIPPADLLRAVETPDPETDDPTSWRAAIRMEAVRTQTDQLPYKLLLPYIDAAAVEKHVRLWQRILAFIARTQQPHTWRSPTYAFTPRQQRQWNELWWLLQRPEAAPKPKGLGGQGLDPFRVIKDLIANTIGRSPPRLRASTTSDELESFPRHRKCAS</sequence>
<organism evidence="2 3">
    <name type="scientific">Aspergillus nanangensis</name>
    <dbReference type="NCBI Taxonomy" id="2582783"/>
    <lineage>
        <taxon>Eukaryota</taxon>
        <taxon>Fungi</taxon>
        <taxon>Dikarya</taxon>
        <taxon>Ascomycota</taxon>
        <taxon>Pezizomycotina</taxon>
        <taxon>Eurotiomycetes</taxon>
        <taxon>Eurotiomycetidae</taxon>
        <taxon>Eurotiales</taxon>
        <taxon>Aspergillaceae</taxon>
        <taxon>Aspergillus</taxon>
        <taxon>Aspergillus subgen. Circumdati</taxon>
    </lineage>
</organism>
<accession>A0AAD4GMU6</accession>
<reference evidence="2" key="1">
    <citation type="journal article" date="2019" name="Beilstein J. Org. Chem.">
        <title>Nanangenines: drimane sesquiterpenoids as the dominant metabolite cohort of a novel Australian fungus, Aspergillus nanangensis.</title>
        <authorList>
            <person name="Lacey H.J."/>
            <person name="Gilchrist C.L.M."/>
            <person name="Crombie A."/>
            <person name="Kalaitzis J.A."/>
            <person name="Vuong D."/>
            <person name="Rutledge P.J."/>
            <person name="Turner P."/>
            <person name="Pitt J.I."/>
            <person name="Lacey E."/>
            <person name="Chooi Y.H."/>
            <person name="Piggott A.M."/>
        </authorList>
    </citation>
    <scope>NUCLEOTIDE SEQUENCE</scope>
    <source>
        <strain evidence="2">MST-FP2251</strain>
    </source>
</reference>
<feature type="region of interest" description="Disordered" evidence="1">
    <location>
        <begin position="406"/>
        <end position="430"/>
    </location>
</feature>
<name>A0AAD4GMU6_ASPNN</name>
<keyword evidence="3" id="KW-1185">Reference proteome</keyword>
<gene>
    <name evidence="2" type="ORF">FE257_005499</name>
</gene>
<evidence type="ECO:0000313" key="3">
    <source>
        <dbReference type="Proteomes" id="UP001194746"/>
    </source>
</evidence>
<dbReference type="AlphaFoldDB" id="A0AAD4GMU6"/>
<proteinExistence type="predicted"/>
<dbReference type="EMBL" id="VCAU01000232">
    <property type="protein sequence ID" value="KAF9882715.1"/>
    <property type="molecule type" value="Genomic_DNA"/>
</dbReference>
<comment type="caution">
    <text evidence="2">The sequence shown here is derived from an EMBL/GenBank/DDBJ whole genome shotgun (WGS) entry which is preliminary data.</text>
</comment>
<evidence type="ECO:0000256" key="1">
    <source>
        <dbReference type="SAM" id="MobiDB-lite"/>
    </source>
</evidence>
<reference evidence="2" key="2">
    <citation type="submission" date="2020-02" db="EMBL/GenBank/DDBJ databases">
        <authorList>
            <person name="Gilchrist C.L.M."/>
            <person name="Chooi Y.-H."/>
        </authorList>
    </citation>
    <scope>NUCLEOTIDE SEQUENCE</scope>
    <source>
        <strain evidence="2">MST-FP2251</strain>
    </source>
</reference>